<dbReference type="Proteomes" id="UP000678393">
    <property type="component" value="Unassembled WGS sequence"/>
</dbReference>
<evidence type="ECO:0000256" key="6">
    <source>
        <dbReference type="ARBA" id="ARBA00047319"/>
    </source>
</evidence>
<dbReference type="PROSITE" id="PS00455">
    <property type="entry name" value="AMP_BINDING"/>
    <property type="match status" value="1"/>
</dbReference>
<dbReference type="OrthoDB" id="1700726at2759"/>
<evidence type="ECO:0000256" key="7">
    <source>
        <dbReference type="ARBA" id="ARBA00048277"/>
    </source>
</evidence>
<evidence type="ECO:0000313" key="9">
    <source>
        <dbReference type="EMBL" id="CAG5115768.1"/>
    </source>
</evidence>
<sequence>MSRLLVLLKNTRGIRTCRSTTDWSATSLPAPPHSLSPVLGAQDVIVVPRRNYLACSSLQAVRSHNASFHTSSVATVEAKKWSYIHGPSSVPLLGTTIGKRLQEKVEAHPDKTAVIFFKDGITLTFADLLEKVDKLAAGLLSLGVGKGDRVGIWGPNTLEWFLTQYAAARAGNILVNINPSYRSNELEFALRRSGCKLLVASTGFKDLNYFNMLSEIIPGLKQLPSGASIKSEKLPALKYILLMGSDTNPGTLRFEDVLESSTPSNRQAVFDLQDQLQFDDPINIQFTSGTTGSPKGATLSHHNIVNNSYFVGLRCGYHEHKAVICAPVPLYHCFGMVMASLQMITHGATVVWPSPIFDPVYVLKAVEAHRCTSLYGVPTMFIDILNHPLCSKTDTSSLITGIMAGSPCPVETVKAVLQQMNMHKFTVCYGSTETSPVSFQSTGTCALEKRVSTVGTVLDHVEVMCSFTE</sequence>
<gene>
    <name evidence="9" type="ORF">CUNI_LOCUS1326</name>
</gene>
<dbReference type="InterPro" id="IPR000873">
    <property type="entry name" value="AMP-dep_synth/lig_dom"/>
</dbReference>
<evidence type="ECO:0000313" key="10">
    <source>
        <dbReference type="Proteomes" id="UP000678393"/>
    </source>
</evidence>
<organism evidence="9 10">
    <name type="scientific">Candidula unifasciata</name>
    <dbReference type="NCBI Taxonomy" id="100452"/>
    <lineage>
        <taxon>Eukaryota</taxon>
        <taxon>Metazoa</taxon>
        <taxon>Spiralia</taxon>
        <taxon>Lophotrochozoa</taxon>
        <taxon>Mollusca</taxon>
        <taxon>Gastropoda</taxon>
        <taxon>Heterobranchia</taxon>
        <taxon>Euthyneura</taxon>
        <taxon>Panpulmonata</taxon>
        <taxon>Eupulmonata</taxon>
        <taxon>Stylommatophora</taxon>
        <taxon>Helicina</taxon>
        <taxon>Helicoidea</taxon>
        <taxon>Geomitridae</taxon>
        <taxon>Candidula</taxon>
    </lineage>
</organism>
<reference evidence="9" key="1">
    <citation type="submission" date="2021-04" db="EMBL/GenBank/DDBJ databases">
        <authorList>
            <consortium name="Molecular Ecology Group"/>
        </authorList>
    </citation>
    <scope>NUCLEOTIDE SEQUENCE</scope>
</reference>
<dbReference type="Pfam" id="PF00501">
    <property type="entry name" value="AMP-binding"/>
    <property type="match status" value="1"/>
</dbReference>
<dbReference type="AlphaFoldDB" id="A0A8S3YHB7"/>
<comment type="similarity">
    <text evidence="1">Belongs to the ATP-dependent AMP-binding enzyme family.</text>
</comment>
<keyword evidence="10" id="KW-1185">Reference proteome</keyword>
<evidence type="ECO:0000256" key="3">
    <source>
        <dbReference type="ARBA" id="ARBA00037247"/>
    </source>
</evidence>
<name>A0A8S3YHB7_9EUPU</name>
<dbReference type="GO" id="GO:0006631">
    <property type="term" value="P:fatty acid metabolic process"/>
    <property type="evidence" value="ECO:0007669"/>
    <property type="project" value="TreeGrafter"/>
</dbReference>
<comment type="function">
    <text evidence="3">Acyl-CoA synthases catalyze the initial reaction in fatty acid metabolism, by forming a thioester with CoA. Has some preference toward medium-chain substrates. Plays a role in adipocyte differentiation.</text>
</comment>
<feature type="domain" description="AMP-dependent synthetase/ligase" evidence="8">
    <location>
        <begin position="101"/>
        <end position="463"/>
    </location>
</feature>
<protein>
    <recommendedName>
        <fullName evidence="5">Medium-chain acyl-CoA ligase ACSF2, mitochondrial</fullName>
        <ecNumber evidence="4">6.2.1.2</ecNumber>
    </recommendedName>
</protein>
<dbReference type="EC" id="6.2.1.2" evidence="4"/>
<dbReference type="GO" id="GO:0031956">
    <property type="term" value="F:medium-chain fatty acid-CoA ligase activity"/>
    <property type="evidence" value="ECO:0007669"/>
    <property type="project" value="UniProtKB-EC"/>
</dbReference>
<evidence type="ECO:0000256" key="4">
    <source>
        <dbReference type="ARBA" id="ARBA00039009"/>
    </source>
</evidence>
<dbReference type="EMBL" id="CAJHNH020000162">
    <property type="protein sequence ID" value="CAG5115768.1"/>
    <property type="molecule type" value="Genomic_DNA"/>
</dbReference>
<dbReference type="InterPro" id="IPR042099">
    <property type="entry name" value="ANL_N_sf"/>
</dbReference>
<evidence type="ECO:0000256" key="2">
    <source>
        <dbReference type="ARBA" id="ARBA00022598"/>
    </source>
</evidence>
<dbReference type="PANTHER" id="PTHR43201">
    <property type="entry name" value="ACYL-COA SYNTHETASE"/>
    <property type="match status" value="1"/>
</dbReference>
<evidence type="ECO:0000256" key="1">
    <source>
        <dbReference type="ARBA" id="ARBA00006432"/>
    </source>
</evidence>
<proteinExistence type="inferred from homology"/>
<dbReference type="SUPFAM" id="SSF56801">
    <property type="entry name" value="Acetyl-CoA synthetase-like"/>
    <property type="match status" value="1"/>
</dbReference>
<dbReference type="Gene3D" id="3.40.50.12780">
    <property type="entry name" value="N-terminal domain of ligase-like"/>
    <property type="match status" value="1"/>
</dbReference>
<keyword evidence="2" id="KW-0436">Ligase</keyword>
<comment type="caution">
    <text evidence="9">The sequence shown here is derived from an EMBL/GenBank/DDBJ whole genome shotgun (WGS) entry which is preliminary data.</text>
</comment>
<evidence type="ECO:0000256" key="5">
    <source>
        <dbReference type="ARBA" id="ARBA00039638"/>
    </source>
</evidence>
<accession>A0A8S3YHB7</accession>
<evidence type="ECO:0000259" key="8">
    <source>
        <dbReference type="Pfam" id="PF00501"/>
    </source>
</evidence>
<dbReference type="PANTHER" id="PTHR43201:SF5">
    <property type="entry name" value="MEDIUM-CHAIN ACYL-COA LIGASE ACSF2, MITOCHONDRIAL"/>
    <property type="match status" value="1"/>
</dbReference>
<dbReference type="InterPro" id="IPR020845">
    <property type="entry name" value="AMP-binding_CS"/>
</dbReference>
<comment type="catalytic activity">
    <reaction evidence="6">
        <text>octanoate + ATP + CoA = octanoyl-CoA + AMP + diphosphate</text>
        <dbReference type="Rhea" id="RHEA:33631"/>
        <dbReference type="ChEBI" id="CHEBI:25646"/>
        <dbReference type="ChEBI" id="CHEBI:30616"/>
        <dbReference type="ChEBI" id="CHEBI:33019"/>
        <dbReference type="ChEBI" id="CHEBI:57287"/>
        <dbReference type="ChEBI" id="CHEBI:57386"/>
        <dbReference type="ChEBI" id="CHEBI:456215"/>
    </reaction>
</comment>
<comment type="catalytic activity">
    <reaction evidence="7">
        <text>a medium-chain fatty acid + ATP + CoA = a medium-chain fatty acyl-CoA + AMP + diphosphate</text>
        <dbReference type="Rhea" id="RHEA:48340"/>
        <dbReference type="ChEBI" id="CHEBI:30616"/>
        <dbReference type="ChEBI" id="CHEBI:33019"/>
        <dbReference type="ChEBI" id="CHEBI:57287"/>
        <dbReference type="ChEBI" id="CHEBI:59558"/>
        <dbReference type="ChEBI" id="CHEBI:90546"/>
        <dbReference type="ChEBI" id="CHEBI:456215"/>
        <dbReference type="EC" id="6.2.1.2"/>
    </reaction>
</comment>